<dbReference type="InterPro" id="IPR043502">
    <property type="entry name" value="DNA/RNA_pol_sf"/>
</dbReference>
<gene>
    <name evidence="2" type="ORF">PACLA_8A068571</name>
</gene>
<dbReference type="CDD" id="cd01650">
    <property type="entry name" value="RT_nLTR_like"/>
    <property type="match status" value="1"/>
</dbReference>
<feature type="domain" description="Reverse transcriptase" evidence="1">
    <location>
        <begin position="561"/>
        <end position="677"/>
    </location>
</feature>
<comment type="caution">
    <text evidence="2">The sequence shown here is derived from an EMBL/GenBank/DDBJ whole genome shotgun (WGS) entry which is preliminary data.</text>
</comment>
<accession>A0A7D9KA57</accession>
<dbReference type="Proteomes" id="UP001152795">
    <property type="component" value="Unassembled WGS sequence"/>
</dbReference>
<protein>
    <recommendedName>
        <fullName evidence="1">Reverse transcriptase domain-containing protein</fullName>
    </recommendedName>
</protein>
<dbReference type="OrthoDB" id="5976521at2759"/>
<name>A0A7D9KA57_PARCT</name>
<dbReference type="InterPro" id="IPR000477">
    <property type="entry name" value="RT_dom"/>
</dbReference>
<dbReference type="EMBL" id="CACRXK020030879">
    <property type="protein sequence ID" value="CAB4042814.1"/>
    <property type="molecule type" value="Genomic_DNA"/>
</dbReference>
<evidence type="ECO:0000259" key="1">
    <source>
        <dbReference type="Pfam" id="PF00078"/>
    </source>
</evidence>
<proteinExistence type="predicted"/>
<keyword evidence="3" id="KW-1185">Reference proteome</keyword>
<dbReference type="SUPFAM" id="SSF56219">
    <property type="entry name" value="DNase I-like"/>
    <property type="match status" value="1"/>
</dbReference>
<dbReference type="PANTHER" id="PTHR47510:SF3">
    <property type="entry name" value="ENDO_EXONUCLEASE_PHOSPHATASE DOMAIN-CONTAINING PROTEIN"/>
    <property type="match status" value="1"/>
</dbReference>
<evidence type="ECO:0000313" key="3">
    <source>
        <dbReference type="Proteomes" id="UP001152795"/>
    </source>
</evidence>
<dbReference type="AlphaFoldDB" id="A0A7D9KA57"/>
<sequence>MAMRSLNLVLALIKIFVLLYCTFGLKKKSFVSKSFCYSLYPEIQTTYEVEWHIHGSLWIYKQCHALHMKPNGTFKLLMILAGDVELNPGPALTCTSYLKQIRRNQLKGTCQNCKQCFHIKCLKENVNDTVFCSTCYIRPTEPIEETRHDDRKNDCYDNLRSYIAKTGLKILHQNVNGLLSKIDMIREMFDSLNNIIHVLGVTESKLNSTVLDAEVRINGYVCIRHDRTSVAGGGVMAFVRDDINFQRRTDLENQSIAAVWLGLFVKYSKSILVCFTYRPPNSSEHLNKNFNEAFNEMVMTALQDNKEIILLGDLNCDYSKPTDNSCLKDERTVRGKDCPWLTREIKQKMYERDYQLRKAKRTKNPEDWSHYLRLGNLTTYAIRKGKANYERSVFNENELDPKNFSKQITKCYPVKNKSTSSTSFKVENEVITDKSKISNAFCDFFSNIPSLMKTTTCNFMNSAWQYNDMDGLSRKINPSNHEFYFTEVRYQEVLRILESLNPYKPAGVDNIPPKVVKDAATEIAKPLVILANRSLQCGQFPSAEKIARITPVYKSGEKTLLDNYRPISTPTVFSKVLEKLVYYRISWYLEEHNLFNNYQYGFRQNRSTKHAITILIDDVRTGMDQGQLTGPVFMDLRKAFDTVNHGRLLDKLPAYGIKDIEMKWLISYLFARAQVVNFKGTLSDKKKPLLTEYRSAPF</sequence>
<dbReference type="PANTHER" id="PTHR47510">
    <property type="entry name" value="REVERSE TRANSCRIPTASE DOMAIN-CONTAINING PROTEIN"/>
    <property type="match status" value="1"/>
</dbReference>
<reference evidence="2" key="1">
    <citation type="submission" date="2020-04" db="EMBL/GenBank/DDBJ databases">
        <authorList>
            <person name="Alioto T."/>
            <person name="Alioto T."/>
            <person name="Gomez Garrido J."/>
        </authorList>
    </citation>
    <scope>NUCLEOTIDE SEQUENCE</scope>
    <source>
        <strain evidence="2">A484AB</strain>
    </source>
</reference>
<dbReference type="Gene3D" id="3.60.10.10">
    <property type="entry name" value="Endonuclease/exonuclease/phosphatase"/>
    <property type="match status" value="1"/>
</dbReference>
<dbReference type="InterPro" id="IPR036691">
    <property type="entry name" value="Endo/exonu/phosph_ase_sf"/>
</dbReference>
<evidence type="ECO:0000313" key="2">
    <source>
        <dbReference type="EMBL" id="CAB4042814.1"/>
    </source>
</evidence>
<dbReference type="SUPFAM" id="SSF56672">
    <property type="entry name" value="DNA/RNA polymerases"/>
    <property type="match status" value="1"/>
</dbReference>
<dbReference type="Pfam" id="PF00078">
    <property type="entry name" value="RVT_1"/>
    <property type="match status" value="1"/>
</dbReference>
<organism evidence="2 3">
    <name type="scientific">Paramuricea clavata</name>
    <name type="common">Red gorgonian</name>
    <name type="synonym">Violescent sea-whip</name>
    <dbReference type="NCBI Taxonomy" id="317549"/>
    <lineage>
        <taxon>Eukaryota</taxon>
        <taxon>Metazoa</taxon>
        <taxon>Cnidaria</taxon>
        <taxon>Anthozoa</taxon>
        <taxon>Octocorallia</taxon>
        <taxon>Malacalcyonacea</taxon>
        <taxon>Plexauridae</taxon>
        <taxon>Paramuricea</taxon>
    </lineage>
</organism>